<sequence length="199" mass="20723">KGQAVAVAASGGKDSTVLAHLLARLNARRGLGLRLALLGVDEGIGGYRDEALVVLRGVGEALPLPLLLVSHRELFGWAVDELGPALGGRSRCTVCGVFRRQALERAAREMGADWIATGHNADDVAETVLMNFLRGDVARLRRAANEASGATNVTPGATNAATDSTAATNEASGATEEKPTEPNGDPMEPEENSTEANEN</sequence>
<feature type="compositionally biased region" description="Low complexity" evidence="2">
    <location>
        <begin position="157"/>
        <end position="172"/>
    </location>
</feature>
<dbReference type="GO" id="GO:0005739">
    <property type="term" value="C:mitochondrion"/>
    <property type="evidence" value="ECO:0007669"/>
    <property type="project" value="TreeGrafter"/>
</dbReference>
<reference evidence="4" key="1">
    <citation type="submission" date="2020-02" db="EMBL/GenBank/DDBJ databases">
        <title>Bird 10,000 Genomes (B10K) Project - Family phase.</title>
        <authorList>
            <person name="Zhang G."/>
        </authorList>
    </citation>
    <scope>NUCLEOTIDE SEQUENCE</scope>
    <source>
        <strain evidence="4">B10K-DU-002-40</strain>
        <tissue evidence="4">Muscle</tissue>
    </source>
</reference>
<dbReference type="PANTHER" id="PTHR11807">
    <property type="entry name" value="ATPASES OF THE PP SUPERFAMILY-RELATED"/>
    <property type="match status" value="1"/>
</dbReference>
<evidence type="ECO:0000259" key="3">
    <source>
        <dbReference type="Pfam" id="PF01171"/>
    </source>
</evidence>
<dbReference type="SUPFAM" id="SSF52402">
    <property type="entry name" value="Adenine nucleotide alpha hydrolases-like"/>
    <property type="match status" value="1"/>
</dbReference>
<protein>
    <submittedName>
        <fullName evidence="4">CTU1 protein</fullName>
    </submittedName>
</protein>
<evidence type="ECO:0000313" key="4">
    <source>
        <dbReference type="EMBL" id="NXX33663.1"/>
    </source>
</evidence>
<dbReference type="Proteomes" id="UP000653383">
    <property type="component" value="Unassembled WGS sequence"/>
</dbReference>
<dbReference type="OrthoDB" id="198857at2759"/>
<feature type="non-terminal residue" evidence="4">
    <location>
        <position position="199"/>
    </location>
</feature>
<dbReference type="GO" id="GO:0016740">
    <property type="term" value="F:transferase activity"/>
    <property type="evidence" value="ECO:0007669"/>
    <property type="project" value="UniProtKB-KW"/>
</dbReference>
<dbReference type="Gene3D" id="3.40.50.620">
    <property type="entry name" value="HUPs"/>
    <property type="match status" value="1"/>
</dbReference>
<evidence type="ECO:0000313" key="5">
    <source>
        <dbReference type="Proteomes" id="UP000653383"/>
    </source>
</evidence>
<feature type="region of interest" description="Disordered" evidence="2">
    <location>
        <begin position="146"/>
        <end position="199"/>
    </location>
</feature>
<dbReference type="GO" id="GO:0000049">
    <property type="term" value="F:tRNA binding"/>
    <property type="evidence" value="ECO:0007669"/>
    <property type="project" value="TreeGrafter"/>
</dbReference>
<keyword evidence="5" id="KW-1185">Reference proteome</keyword>
<organism evidence="4 5">
    <name type="scientific">Nicator chloris</name>
    <dbReference type="NCBI Taxonomy" id="237433"/>
    <lineage>
        <taxon>Eukaryota</taxon>
        <taxon>Metazoa</taxon>
        <taxon>Chordata</taxon>
        <taxon>Craniata</taxon>
        <taxon>Vertebrata</taxon>
        <taxon>Euteleostomi</taxon>
        <taxon>Archelosauria</taxon>
        <taxon>Archosauria</taxon>
        <taxon>Dinosauria</taxon>
        <taxon>Saurischia</taxon>
        <taxon>Theropoda</taxon>
        <taxon>Coelurosauria</taxon>
        <taxon>Aves</taxon>
        <taxon>Neognathae</taxon>
        <taxon>Neoaves</taxon>
        <taxon>Telluraves</taxon>
        <taxon>Australaves</taxon>
        <taxon>Passeriformes</taxon>
        <taxon>Sylvioidea</taxon>
        <taxon>Pycnonotidae</taxon>
        <taxon>Nicator</taxon>
    </lineage>
</organism>
<feature type="compositionally biased region" description="Acidic residues" evidence="2">
    <location>
        <begin position="187"/>
        <end position="199"/>
    </location>
</feature>
<feature type="domain" description="tRNA(Ile)-lysidine/2-thiocytidine synthase N-terminal" evidence="3">
    <location>
        <begin position="5"/>
        <end position="147"/>
    </location>
</feature>
<dbReference type="InterPro" id="IPR011063">
    <property type="entry name" value="TilS/TtcA_N"/>
</dbReference>
<dbReference type="AlphaFoldDB" id="A0A852HS18"/>
<dbReference type="Pfam" id="PF01171">
    <property type="entry name" value="ATP_bind_3"/>
    <property type="match status" value="1"/>
</dbReference>
<keyword evidence="1" id="KW-0808">Transferase</keyword>
<feature type="non-terminal residue" evidence="4">
    <location>
        <position position="1"/>
    </location>
</feature>
<evidence type="ECO:0000256" key="1">
    <source>
        <dbReference type="ARBA" id="ARBA00022679"/>
    </source>
</evidence>
<dbReference type="PANTHER" id="PTHR11807:SF12">
    <property type="entry name" value="CYTOPLASMIC TRNA 2-THIOLATION PROTEIN 1"/>
    <property type="match status" value="1"/>
</dbReference>
<accession>A0A852HS18</accession>
<dbReference type="GO" id="GO:0002143">
    <property type="term" value="P:tRNA wobble position uridine thiolation"/>
    <property type="evidence" value="ECO:0007669"/>
    <property type="project" value="TreeGrafter"/>
</dbReference>
<proteinExistence type="predicted"/>
<dbReference type="EMBL" id="WAAE01019404">
    <property type="protein sequence ID" value="NXX33663.1"/>
    <property type="molecule type" value="Genomic_DNA"/>
</dbReference>
<dbReference type="InterPro" id="IPR014729">
    <property type="entry name" value="Rossmann-like_a/b/a_fold"/>
</dbReference>
<evidence type="ECO:0000256" key="2">
    <source>
        <dbReference type="SAM" id="MobiDB-lite"/>
    </source>
</evidence>
<dbReference type="GO" id="GO:0002144">
    <property type="term" value="C:cytosolic tRNA wobble base thiouridylase complex"/>
    <property type="evidence" value="ECO:0007669"/>
    <property type="project" value="TreeGrafter"/>
</dbReference>
<name>A0A852HS18_9PASS</name>
<gene>
    <name evidence="4" type="primary">Ncs6</name>
    <name evidence="4" type="ORF">NICCHL_R15572</name>
</gene>
<comment type="caution">
    <text evidence="4">The sequence shown here is derived from an EMBL/GenBank/DDBJ whole genome shotgun (WGS) entry which is preliminary data.</text>
</comment>